<reference evidence="2" key="1">
    <citation type="submission" date="2016-11" db="UniProtKB">
        <authorList>
            <consortium name="WormBaseParasite"/>
        </authorList>
    </citation>
    <scope>IDENTIFICATION</scope>
    <source>
        <strain evidence="2">KR3021</strain>
    </source>
</reference>
<sequence length="971" mass="111829">MDEELAPDELRKLQEQQSQRLAAEELIRIENAAVEHENRKVQDIQRLKMLVEQVTHGCGRFMCDNKRCKSSGFIKENLSEQTYVSFAIKSLKSNEKGCSPIIPNIPGPHEIKRSEVDRLVEEYKKNLNPTNIIKYVRKTLYSKEKLLCQLVDYRVARRLAEIMIVEEEKIQLLTKQYFDFNENKGGKNIIADKHVNSMNRFSVPTYKERLATLYKYLRYPGEDPKTKKKLEKEKSAFSRDLLKQIPAREADEEEVHYCIKTINEISKTDPKIRRACITSFSKMTRSLVELFFLSNSFKANITGSFIFLKFLLNSSHVVSDTEFLAMTLVENSKVFSIVGPTIRNKLGKWVGINKSSAWITNYIEDIQQAITTRALTIRAYTETLGHDFFEGEDLPGLLAMLEVFHTAVLVHKRKHVDGSMVVKFENPYIKVALKKKNKLQKQSSTDQPLNVTTTTDAAALNETFKEFEPKFNNTEEKAANDAASASSSQAPAPAEPTTVPKKLEAGWACNLDEKIIEILYHMENTNNSRINVWNTSVDTSVPLTAFINDELSSYIEVDKEFDVFKNGFSISLISSFPFAFQTDKKHSFIVEYNKWRQSKEGRTDRNTSHQDDEDIHEHLDIRVRRDHVVNDALNWLSNIFQGGKQFNVRKRLRVQFEGEDGVDEGGLSKEFFQILNHNLFDPKFGMFTPTKSNSNLWFNPECTYCDQEYVLIGLMVGLALYNHVMIDVSLPNMLYKKLLSTQLDLEDLKELDNTMYNSMNELLNTSDAENIFFLNFTASYQDVTGMAHTHELITNGKNVCVTDANKKEYVRLYVNYLLIEQVQYQYEKFASGFFMVANPILLRTLCRPAEIDMLLCGVVDLDMKALEQNVDYQNGYDANSQTVMDFWKVVHEFDTKQKQQLLEFITGSHRIPIGGFKSLNFVIQRHGDTKTFLPSSHTCYNFFLLPDYKDYDVLKERLTLALNHSKGFGLQ</sequence>
<dbReference type="Proteomes" id="UP000095286">
    <property type="component" value="Unplaced"/>
</dbReference>
<protein>
    <submittedName>
        <fullName evidence="2">HECT domain-containing protein</fullName>
    </submittedName>
</protein>
<accession>A0AC35UAX6</accession>
<name>A0AC35UAX6_9BILA</name>
<proteinExistence type="predicted"/>
<organism evidence="1 2">
    <name type="scientific">Rhabditophanes sp. KR3021</name>
    <dbReference type="NCBI Taxonomy" id="114890"/>
    <lineage>
        <taxon>Eukaryota</taxon>
        <taxon>Metazoa</taxon>
        <taxon>Ecdysozoa</taxon>
        <taxon>Nematoda</taxon>
        <taxon>Chromadorea</taxon>
        <taxon>Rhabditida</taxon>
        <taxon>Tylenchina</taxon>
        <taxon>Panagrolaimomorpha</taxon>
        <taxon>Strongyloidoidea</taxon>
        <taxon>Alloionematidae</taxon>
        <taxon>Rhabditophanes</taxon>
    </lineage>
</organism>
<evidence type="ECO:0000313" key="1">
    <source>
        <dbReference type="Proteomes" id="UP000095286"/>
    </source>
</evidence>
<evidence type="ECO:0000313" key="2">
    <source>
        <dbReference type="WBParaSite" id="RSKR_0001002800.1"/>
    </source>
</evidence>
<dbReference type="WBParaSite" id="RSKR_0001002800.1">
    <property type="protein sequence ID" value="RSKR_0001002800.1"/>
    <property type="gene ID" value="RSKR_0001002800"/>
</dbReference>